<dbReference type="EMBL" id="BDIP01000293">
    <property type="protein sequence ID" value="GCA62199.1"/>
    <property type="molecule type" value="Genomic_DNA"/>
</dbReference>
<dbReference type="OrthoDB" id="6600758at2759"/>
<keyword evidence="7" id="KW-1185">Reference proteome</keyword>
<dbReference type="GO" id="GO:0005524">
    <property type="term" value="F:ATP binding"/>
    <property type="evidence" value="ECO:0007669"/>
    <property type="project" value="UniProtKB-UniRule"/>
</dbReference>
<dbReference type="Pfam" id="PF00179">
    <property type="entry name" value="UQ_con"/>
    <property type="match status" value="1"/>
</dbReference>
<dbReference type="InterPro" id="IPR050113">
    <property type="entry name" value="Ub_conjugating_enzyme"/>
</dbReference>
<evidence type="ECO:0000256" key="1">
    <source>
        <dbReference type="ARBA" id="ARBA00022679"/>
    </source>
</evidence>
<dbReference type="PROSITE" id="PS50127">
    <property type="entry name" value="UBC_2"/>
    <property type="match status" value="1"/>
</dbReference>
<feature type="domain" description="UBC core" evidence="5">
    <location>
        <begin position="11"/>
        <end position="166"/>
    </location>
</feature>
<evidence type="ECO:0000259" key="5">
    <source>
        <dbReference type="PROSITE" id="PS50127"/>
    </source>
</evidence>
<accession>A0A391NU85</accession>
<dbReference type="PANTHER" id="PTHR24067">
    <property type="entry name" value="UBIQUITIN-CONJUGATING ENZYME E2"/>
    <property type="match status" value="1"/>
</dbReference>
<evidence type="ECO:0000256" key="4">
    <source>
        <dbReference type="RuleBase" id="RU362109"/>
    </source>
</evidence>
<sequence length="222" mass="25373">MSMAKKRSNPLCMQRLEQEWRSWKKTPLPHFFARPAPDPKDKKKKVITHWICGVPGVKGTHWEGCMLKVNLFFVPSYPEYPPKVQFDPPLFHPNVYPSGSVCLSLLNKEADWKPSVTVPEILKGLQMLLNEPNEKSPAQTEAYQIYIRNRTEYVRRIKAVVDANPASEFKDRIKRMVRSGKFVTDARSHTQSLSGVVGLVDLEDLDPAQAPAQPRARRPARD</sequence>
<keyword evidence="4" id="KW-0067">ATP-binding</keyword>
<dbReference type="InterPro" id="IPR023313">
    <property type="entry name" value="UBQ-conjugating_AS"/>
</dbReference>
<evidence type="ECO:0000313" key="6">
    <source>
        <dbReference type="EMBL" id="GCA62199.1"/>
    </source>
</evidence>
<name>A0A391NU85_9EUKA</name>
<organism evidence="6 7">
    <name type="scientific">Kipferlia bialata</name>
    <dbReference type="NCBI Taxonomy" id="797122"/>
    <lineage>
        <taxon>Eukaryota</taxon>
        <taxon>Metamonada</taxon>
        <taxon>Carpediemonas-like organisms</taxon>
        <taxon>Kipferlia</taxon>
    </lineage>
</organism>
<dbReference type="InterPro" id="IPR016135">
    <property type="entry name" value="UBQ-conjugating_enzyme/RWD"/>
</dbReference>
<evidence type="ECO:0000313" key="7">
    <source>
        <dbReference type="Proteomes" id="UP000265618"/>
    </source>
</evidence>
<dbReference type="Proteomes" id="UP000265618">
    <property type="component" value="Unassembled WGS sequence"/>
</dbReference>
<evidence type="ECO:0000256" key="3">
    <source>
        <dbReference type="PROSITE-ProRule" id="PRU10133"/>
    </source>
</evidence>
<dbReference type="GO" id="GO:0016740">
    <property type="term" value="F:transferase activity"/>
    <property type="evidence" value="ECO:0007669"/>
    <property type="project" value="UniProtKB-KW"/>
</dbReference>
<reference evidence="6 7" key="1">
    <citation type="journal article" date="2018" name="PLoS ONE">
        <title>The draft genome of Kipferlia bialata reveals reductive genome evolution in fornicate parasites.</title>
        <authorList>
            <person name="Tanifuji G."/>
            <person name="Takabayashi S."/>
            <person name="Kume K."/>
            <person name="Takagi M."/>
            <person name="Nakayama T."/>
            <person name="Kamikawa R."/>
            <person name="Inagaki Y."/>
            <person name="Hashimoto T."/>
        </authorList>
    </citation>
    <scope>NUCLEOTIDE SEQUENCE [LARGE SCALE GENOMIC DNA]</scope>
    <source>
        <strain evidence="6">NY0173</strain>
    </source>
</reference>
<dbReference type="CDD" id="cd23798">
    <property type="entry name" value="UBCc_UBE2I"/>
    <property type="match status" value="1"/>
</dbReference>
<dbReference type="SMART" id="SM00212">
    <property type="entry name" value="UBCc"/>
    <property type="match status" value="1"/>
</dbReference>
<protein>
    <submittedName>
        <fullName evidence="6">SUMO-conjugating enzyme Ubc9</fullName>
    </submittedName>
</protein>
<dbReference type="PROSITE" id="PS00183">
    <property type="entry name" value="UBC_1"/>
    <property type="match status" value="1"/>
</dbReference>
<keyword evidence="2 4" id="KW-0833">Ubl conjugation pathway</keyword>
<evidence type="ECO:0000256" key="2">
    <source>
        <dbReference type="ARBA" id="ARBA00022786"/>
    </source>
</evidence>
<keyword evidence="4" id="KW-0547">Nucleotide-binding</keyword>
<dbReference type="SUPFAM" id="SSF54495">
    <property type="entry name" value="UBC-like"/>
    <property type="match status" value="1"/>
</dbReference>
<dbReference type="AlphaFoldDB" id="A0A391NU85"/>
<proteinExistence type="inferred from homology"/>
<comment type="caution">
    <text evidence="6">The sequence shown here is derived from an EMBL/GenBank/DDBJ whole genome shotgun (WGS) entry which is preliminary data.</text>
</comment>
<dbReference type="Gene3D" id="3.10.110.10">
    <property type="entry name" value="Ubiquitin Conjugating Enzyme"/>
    <property type="match status" value="1"/>
</dbReference>
<dbReference type="InterPro" id="IPR000608">
    <property type="entry name" value="UBC"/>
</dbReference>
<comment type="similarity">
    <text evidence="4">Belongs to the ubiquitin-conjugating enzyme family.</text>
</comment>
<keyword evidence="1" id="KW-0808">Transferase</keyword>
<feature type="active site" description="Glycyl thioester intermediate" evidence="3">
    <location>
        <position position="102"/>
    </location>
</feature>
<gene>
    <name evidence="6" type="ORF">KIPB_001938</name>
</gene>